<evidence type="ECO:0000313" key="3">
    <source>
        <dbReference type="Proteomes" id="UP000438476"/>
    </source>
</evidence>
<evidence type="ECO:0008006" key="4">
    <source>
        <dbReference type="Google" id="ProtNLM"/>
    </source>
</evidence>
<dbReference type="InterPro" id="IPR026634">
    <property type="entry name" value="TPST-like"/>
</dbReference>
<dbReference type="Gene3D" id="1.25.40.10">
    <property type="entry name" value="Tetratricopeptide repeat domain"/>
    <property type="match status" value="1"/>
</dbReference>
<dbReference type="AlphaFoldDB" id="A0A6I4T6F6"/>
<dbReference type="SUPFAM" id="SSF52540">
    <property type="entry name" value="P-loop containing nucleoside triphosphate hydrolases"/>
    <property type="match status" value="1"/>
</dbReference>
<dbReference type="PANTHER" id="PTHR12788">
    <property type="entry name" value="PROTEIN-TYROSINE SULFOTRANSFERASE 2"/>
    <property type="match status" value="1"/>
</dbReference>
<comment type="caution">
    <text evidence="2">The sequence shown here is derived from an EMBL/GenBank/DDBJ whole genome shotgun (WGS) entry which is preliminary data.</text>
</comment>
<dbReference type="Pfam" id="PF13469">
    <property type="entry name" value="Sulfotransfer_3"/>
    <property type="match status" value="1"/>
</dbReference>
<reference evidence="2 3" key="1">
    <citation type="submission" date="2019-12" db="EMBL/GenBank/DDBJ databases">
        <title>Genomic-based taxomic classification of the family Erythrobacteraceae.</title>
        <authorList>
            <person name="Xu L."/>
        </authorList>
    </citation>
    <scope>NUCLEOTIDE SEQUENCE [LARGE SCALE GENOMIC DNA]</scope>
    <source>
        <strain evidence="2 3">LMG 29518</strain>
    </source>
</reference>
<protein>
    <recommendedName>
        <fullName evidence="4">Sulfotransferase</fullName>
    </recommendedName>
</protein>
<keyword evidence="3" id="KW-1185">Reference proteome</keyword>
<gene>
    <name evidence="2" type="ORF">GRI91_07440</name>
</gene>
<dbReference type="SUPFAM" id="SSF48452">
    <property type="entry name" value="TPR-like"/>
    <property type="match status" value="1"/>
</dbReference>
<accession>A0A6I4T6F6</accession>
<dbReference type="RefSeq" id="WP_160736041.1">
    <property type="nucleotide sequence ID" value="NZ_WTYT01000003.1"/>
</dbReference>
<dbReference type="GO" id="GO:0008476">
    <property type="term" value="F:protein-tyrosine sulfotransferase activity"/>
    <property type="evidence" value="ECO:0007669"/>
    <property type="project" value="InterPro"/>
</dbReference>
<keyword evidence="1" id="KW-0808">Transferase</keyword>
<proteinExistence type="predicted"/>
<dbReference type="OrthoDB" id="9800698at2"/>
<evidence type="ECO:0000313" key="2">
    <source>
        <dbReference type="EMBL" id="MXO65583.1"/>
    </source>
</evidence>
<sequence>MMKQSAPTQRRIAFFVDKLKRKDRKGVRQAVVAMVEAEDALGRQWQSIAQAMLNDGEFELARRAAELLRGQLGGDEASFLAASILAKAGYLERAGAIIGSIPITVPTIAENAYFRGTLALDSGDLDAARQHLRRCLAERPETGEAWLALAMAGGVSDAERMRLEQIRARTVQRGQDHSPALLAALGRIYEQNEDHDAAFIAYRDAGRALSEKRAYDPERDKADVRKLIADWRGQKQTETATATQDAPIFVTGLPRSGTTLVEQILASHPAVAGGGEMELLPQMARIMGGKAPADISAFTARGGSLAQVAGEYQRMAQERFGDGRIVDKSLSTPRMVGLAITLFPQARFIWLRRNLEDCAWSAFRSHFARGLAWSQDLGSIGTHFALEEALFAMWKDVLGERMMVVDYGELVDQPERLIPDIANHCGLDFDPAMLTPHRTERVVTTTSAAQVRQPINRKGLQVARPYRDRMEPFHRQFDAEMQALSV</sequence>
<dbReference type="Proteomes" id="UP000438476">
    <property type="component" value="Unassembled WGS sequence"/>
</dbReference>
<dbReference type="Gene3D" id="3.40.50.300">
    <property type="entry name" value="P-loop containing nucleotide triphosphate hydrolases"/>
    <property type="match status" value="1"/>
</dbReference>
<dbReference type="InterPro" id="IPR011990">
    <property type="entry name" value="TPR-like_helical_dom_sf"/>
</dbReference>
<dbReference type="PANTHER" id="PTHR12788:SF10">
    <property type="entry name" value="PROTEIN-TYROSINE SULFOTRANSFERASE"/>
    <property type="match status" value="1"/>
</dbReference>
<name>A0A6I4T6F6_9SPHN</name>
<organism evidence="2 3">
    <name type="scientific">Altericroceibacterium endophyticum</name>
    <dbReference type="NCBI Taxonomy" id="1808508"/>
    <lineage>
        <taxon>Bacteria</taxon>
        <taxon>Pseudomonadati</taxon>
        <taxon>Pseudomonadota</taxon>
        <taxon>Alphaproteobacteria</taxon>
        <taxon>Sphingomonadales</taxon>
        <taxon>Erythrobacteraceae</taxon>
        <taxon>Altericroceibacterium</taxon>
    </lineage>
</organism>
<evidence type="ECO:0000256" key="1">
    <source>
        <dbReference type="ARBA" id="ARBA00022679"/>
    </source>
</evidence>
<dbReference type="InterPro" id="IPR027417">
    <property type="entry name" value="P-loop_NTPase"/>
</dbReference>
<dbReference type="EMBL" id="WTYT01000003">
    <property type="protein sequence ID" value="MXO65583.1"/>
    <property type="molecule type" value="Genomic_DNA"/>
</dbReference>